<gene>
    <name evidence="1" type="ORF">VFPFJ_09805</name>
</gene>
<name>A0A179GQA0_PURLI</name>
<proteinExistence type="predicted"/>
<evidence type="ECO:0000313" key="1">
    <source>
        <dbReference type="EMBL" id="OAQ79319.1"/>
    </source>
</evidence>
<comment type="caution">
    <text evidence="1">The sequence shown here is derived from an EMBL/GenBank/DDBJ whole genome shotgun (WGS) entry which is preliminary data.</text>
</comment>
<evidence type="ECO:0000313" key="2">
    <source>
        <dbReference type="Proteomes" id="UP000078340"/>
    </source>
</evidence>
<dbReference type="AlphaFoldDB" id="A0A179GQA0"/>
<protein>
    <submittedName>
        <fullName evidence="1">Uncharacterized protein</fullName>
    </submittedName>
</protein>
<organism evidence="1 2">
    <name type="scientific">Purpureocillium lilacinum</name>
    <name type="common">Paecilomyces lilacinus</name>
    <dbReference type="NCBI Taxonomy" id="33203"/>
    <lineage>
        <taxon>Eukaryota</taxon>
        <taxon>Fungi</taxon>
        <taxon>Dikarya</taxon>
        <taxon>Ascomycota</taxon>
        <taxon>Pezizomycotina</taxon>
        <taxon>Sordariomycetes</taxon>
        <taxon>Hypocreomycetidae</taxon>
        <taxon>Hypocreales</taxon>
        <taxon>Ophiocordycipitaceae</taxon>
        <taxon>Purpureocillium</taxon>
    </lineage>
</organism>
<dbReference type="EMBL" id="LSBI01000010">
    <property type="protein sequence ID" value="OAQ79319.1"/>
    <property type="molecule type" value="Genomic_DNA"/>
</dbReference>
<dbReference type="Proteomes" id="UP000078340">
    <property type="component" value="Unassembled WGS sequence"/>
</dbReference>
<accession>A0A179GQA0</accession>
<reference evidence="1 2" key="1">
    <citation type="submission" date="2016-02" db="EMBL/GenBank/DDBJ databases">
        <title>Biosynthesis of antibiotic leucinostatins and their inhibition on Phytophthora in bio-control Purpureocillium lilacinum.</title>
        <authorList>
            <person name="Wang G."/>
            <person name="Liu Z."/>
            <person name="Lin R."/>
            <person name="Li E."/>
            <person name="Mao Z."/>
            <person name="Ling J."/>
            <person name="Yin W."/>
            <person name="Xie B."/>
        </authorList>
    </citation>
    <scope>NUCLEOTIDE SEQUENCE [LARGE SCALE GENOMIC DNA]</scope>
    <source>
        <strain evidence="1">PLFJ-1</strain>
    </source>
</reference>
<sequence>MACIELGRGEVDGDGGRQSRVLCWRLELWNKREKELPSEATRRRKLARRGKRALRRVLLPSFLPSL</sequence>